<dbReference type="InterPro" id="IPR011789">
    <property type="entry name" value="CueR"/>
</dbReference>
<evidence type="ECO:0000256" key="9">
    <source>
        <dbReference type="ARBA" id="ARBA00023159"/>
    </source>
</evidence>
<dbReference type="PROSITE" id="PS00552">
    <property type="entry name" value="HTH_MERR_1"/>
    <property type="match status" value="1"/>
</dbReference>
<dbReference type="GO" id="GO:0003700">
    <property type="term" value="F:DNA-binding transcription factor activity"/>
    <property type="evidence" value="ECO:0007669"/>
    <property type="project" value="InterPro"/>
</dbReference>
<dbReference type="Pfam" id="PF13411">
    <property type="entry name" value="MerR_1"/>
    <property type="match status" value="1"/>
</dbReference>
<keyword evidence="10" id="KW-0804">Transcription</keyword>
<keyword evidence="9" id="KW-0010">Activator</keyword>
<gene>
    <name evidence="15" type="primary">cueR</name>
    <name evidence="15" type="ORF">CZ814_00542</name>
</gene>
<dbReference type="InterPro" id="IPR009061">
    <property type="entry name" value="DNA-bd_dom_put_sf"/>
</dbReference>
<dbReference type="SUPFAM" id="SSF46955">
    <property type="entry name" value="Putative DNA-binding domain"/>
    <property type="match status" value="1"/>
</dbReference>
<evidence type="ECO:0000256" key="5">
    <source>
        <dbReference type="ARBA" id="ARBA00022723"/>
    </source>
</evidence>
<dbReference type="PRINTS" id="PR00040">
    <property type="entry name" value="HTHMERR"/>
</dbReference>
<evidence type="ECO:0000256" key="4">
    <source>
        <dbReference type="ARBA" id="ARBA00022490"/>
    </source>
</evidence>
<evidence type="ECO:0000256" key="2">
    <source>
        <dbReference type="ARBA" id="ARBA00011738"/>
    </source>
</evidence>
<dbReference type="Proteomes" id="UP000191116">
    <property type="component" value="Unassembled WGS sequence"/>
</dbReference>
<name>A0A1T4MV21_9GAMM</name>
<dbReference type="AlphaFoldDB" id="A0A1T4MV21"/>
<evidence type="ECO:0000313" key="16">
    <source>
        <dbReference type="Proteomes" id="UP000191116"/>
    </source>
</evidence>
<keyword evidence="6" id="KW-0186">Copper</keyword>
<dbReference type="GO" id="GO:0045893">
    <property type="term" value="P:positive regulation of DNA-templated transcription"/>
    <property type="evidence" value="ECO:0007669"/>
    <property type="project" value="InterPro"/>
</dbReference>
<reference evidence="15 16" key="1">
    <citation type="submission" date="2017-02" db="EMBL/GenBank/DDBJ databases">
        <authorList>
            <person name="Peterson S.W."/>
        </authorList>
    </citation>
    <scope>NUCLEOTIDE SEQUENCE [LARGE SCALE GENOMIC DNA]</scope>
    <source>
        <strain evidence="15 16">CECT 9189</strain>
    </source>
</reference>
<dbReference type="PANTHER" id="PTHR30204:SF16">
    <property type="entry name" value="HTH-TYPE TRANSCRIPTIONAL REGULATOR CUER"/>
    <property type="match status" value="1"/>
</dbReference>
<keyword evidence="4" id="KW-0963">Cytoplasm</keyword>
<feature type="domain" description="HTH merR-type" evidence="14">
    <location>
        <begin position="1"/>
        <end position="70"/>
    </location>
</feature>
<organism evidence="15 16">
    <name type="scientific">Photobacterium toruni</name>
    <dbReference type="NCBI Taxonomy" id="1935446"/>
    <lineage>
        <taxon>Bacteria</taxon>
        <taxon>Pseudomonadati</taxon>
        <taxon>Pseudomonadota</taxon>
        <taxon>Gammaproteobacteria</taxon>
        <taxon>Vibrionales</taxon>
        <taxon>Vibrionaceae</taxon>
        <taxon>Photobacterium</taxon>
    </lineage>
</organism>
<keyword evidence="7" id="KW-0805">Transcription regulation</keyword>
<dbReference type="GO" id="GO:0005737">
    <property type="term" value="C:cytoplasm"/>
    <property type="evidence" value="ECO:0007669"/>
    <property type="project" value="UniProtKB-SubCell"/>
</dbReference>
<accession>A0A1T4MV21</accession>
<dbReference type="GO" id="GO:0005507">
    <property type="term" value="F:copper ion binding"/>
    <property type="evidence" value="ECO:0007669"/>
    <property type="project" value="InterPro"/>
</dbReference>
<evidence type="ECO:0000256" key="8">
    <source>
        <dbReference type="ARBA" id="ARBA00023125"/>
    </source>
</evidence>
<dbReference type="SMART" id="SM00422">
    <property type="entry name" value="HTH_MERR"/>
    <property type="match status" value="1"/>
</dbReference>
<dbReference type="EMBL" id="FUWP01000002">
    <property type="protein sequence ID" value="SJZ70694.1"/>
    <property type="molecule type" value="Genomic_DNA"/>
</dbReference>
<evidence type="ECO:0000256" key="3">
    <source>
        <dbReference type="ARBA" id="ARBA00017250"/>
    </source>
</evidence>
<sequence>MMSISDVAKQTGLTAKTIRFYESKGVISAAPRGTNGYRYYNESHISELLLIKRSRMIGFSLDECQQLLALSTNPDRHSRDVKQKAQQKLIEIDHKIEELKQIKLTLAALTDQCPGDKSAHCPILDGLTKNG</sequence>
<dbReference type="Gene3D" id="1.10.1660.10">
    <property type="match status" value="1"/>
</dbReference>
<comment type="subcellular location">
    <subcellularLocation>
        <location evidence="1">Cytoplasm</location>
    </subcellularLocation>
</comment>
<protein>
    <recommendedName>
        <fullName evidence="3">HTH-type transcriptional regulator CueR</fullName>
    </recommendedName>
    <alternativeName>
        <fullName evidence="12">Copper efflux regulator</fullName>
    </alternativeName>
    <alternativeName>
        <fullName evidence="11">Copper export regulator</fullName>
    </alternativeName>
</protein>
<dbReference type="InterPro" id="IPR000551">
    <property type="entry name" value="MerR-type_HTH_dom"/>
</dbReference>
<dbReference type="InterPro" id="IPR047057">
    <property type="entry name" value="MerR_fam"/>
</dbReference>
<dbReference type="PANTHER" id="PTHR30204">
    <property type="entry name" value="REDOX-CYCLING DRUG-SENSING TRANSCRIPTIONAL ACTIVATOR SOXR"/>
    <property type="match status" value="1"/>
</dbReference>
<comment type="subunit">
    <text evidence="2">Homodimer.</text>
</comment>
<evidence type="ECO:0000256" key="7">
    <source>
        <dbReference type="ARBA" id="ARBA00023015"/>
    </source>
</evidence>
<evidence type="ECO:0000313" key="15">
    <source>
        <dbReference type="EMBL" id="SJZ70694.1"/>
    </source>
</evidence>
<evidence type="ECO:0000259" key="14">
    <source>
        <dbReference type="PROSITE" id="PS50937"/>
    </source>
</evidence>
<feature type="coiled-coil region" evidence="13">
    <location>
        <begin position="82"/>
        <end position="112"/>
    </location>
</feature>
<evidence type="ECO:0000256" key="11">
    <source>
        <dbReference type="ARBA" id="ARBA00031472"/>
    </source>
</evidence>
<dbReference type="PROSITE" id="PS50937">
    <property type="entry name" value="HTH_MERR_2"/>
    <property type="match status" value="1"/>
</dbReference>
<evidence type="ECO:0000256" key="10">
    <source>
        <dbReference type="ARBA" id="ARBA00023163"/>
    </source>
</evidence>
<evidence type="ECO:0000256" key="1">
    <source>
        <dbReference type="ARBA" id="ARBA00004496"/>
    </source>
</evidence>
<dbReference type="NCBIfam" id="TIGR02044">
    <property type="entry name" value="CueR"/>
    <property type="match status" value="1"/>
</dbReference>
<keyword evidence="8" id="KW-0238">DNA-binding</keyword>
<evidence type="ECO:0000256" key="6">
    <source>
        <dbReference type="ARBA" id="ARBA00023008"/>
    </source>
</evidence>
<keyword evidence="5" id="KW-0479">Metal-binding</keyword>
<keyword evidence="13" id="KW-0175">Coiled coil</keyword>
<evidence type="ECO:0000256" key="13">
    <source>
        <dbReference type="SAM" id="Coils"/>
    </source>
</evidence>
<dbReference type="GO" id="GO:0003677">
    <property type="term" value="F:DNA binding"/>
    <property type="evidence" value="ECO:0007669"/>
    <property type="project" value="UniProtKB-KW"/>
</dbReference>
<proteinExistence type="predicted"/>
<evidence type="ECO:0000256" key="12">
    <source>
        <dbReference type="ARBA" id="ARBA00032335"/>
    </source>
</evidence>